<organism evidence="8 9">
    <name type="scientific">Microvirga thermotolerans</name>
    <dbReference type="NCBI Taxonomy" id="2651334"/>
    <lineage>
        <taxon>Bacteria</taxon>
        <taxon>Pseudomonadati</taxon>
        <taxon>Pseudomonadota</taxon>
        <taxon>Alphaproteobacteria</taxon>
        <taxon>Hyphomicrobiales</taxon>
        <taxon>Methylobacteriaceae</taxon>
        <taxon>Microvirga</taxon>
    </lineage>
</organism>
<feature type="domain" description="EamA" evidence="7">
    <location>
        <begin position="20"/>
        <end position="146"/>
    </location>
</feature>
<evidence type="ECO:0000256" key="2">
    <source>
        <dbReference type="ARBA" id="ARBA00007362"/>
    </source>
</evidence>
<feature type="transmembrane region" description="Helical" evidence="6">
    <location>
        <begin position="188"/>
        <end position="207"/>
    </location>
</feature>
<reference evidence="8 9" key="1">
    <citation type="submission" date="2019-10" db="EMBL/GenBank/DDBJ databases">
        <title>Isolation, Identification of Microvirga thermotolerans HR1, a novel thermophilic bacterium and Comparative Genomics of the genus Microvirga.</title>
        <authorList>
            <person name="Li J."/>
            <person name="Zhang W."/>
            <person name="Lin M."/>
            <person name="Wang J."/>
        </authorList>
    </citation>
    <scope>NUCLEOTIDE SEQUENCE [LARGE SCALE GENOMIC DNA]</scope>
    <source>
        <strain evidence="8 9">HR1</strain>
    </source>
</reference>
<dbReference type="EMBL" id="CP045423">
    <property type="protein sequence ID" value="QFU17826.1"/>
    <property type="molecule type" value="Genomic_DNA"/>
</dbReference>
<keyword evidence="9" id="KW-1185">Reference proteome</keyword>
<dbReference type="InterPro" id="IPR050638">
    <property type="entry name" value="AA-Vitamin_Transporters"/>
</dbReference>
<dbReference type="SUPFAM" id="SSF103481">
    <property type="entry name" value="Multidrug resistance efflux transporter EmrE"/>
    <property type="match status" value="2"/>
</dbReference>
<dbReference type="RefSeq" id="WP_152587457.1">
    <property type="nucleotide sequence ID" value="NZ_CP045423.1"/>
</dbReference>
<name>A0A5P9K1K7_9HYPH</name>
<dbReference type="InterPro" id="IPR037185">
    <property type="entry name" value="EmrE-like"/>
</dbReference>
<dbReference type="KEGG" id="mico:GDR74_17255"/>
<dbReference type="Gene3D" id="1.10.3730.20">
    <property type="match status" value="1"/>
</dbReference>
<evidence type="ECO:0000256" key="5">
    <source>
        <dbReference type="ARBA" id="ARBA00023136"/>
    </source>
</evidence>
<feature type="transmembrane region" description="Helical" evidence="6">
    <location>
        <begin position="219"/>
        <end position="240"/>
    </location>
</feature>
<accession>A0A5P9K1K7</accession>
<protein>
    <submittedName>
        <fullName evidence="8">EamA family transporter</fullName>
    </submittedName>
</protein>
<dbReference type="PANTHER" id="PTHR32322">
    <property type="entry name" value="INNER MEMBRANE TRANSPORTER"/>
    <property type="match status" value="1"/>
</dbReference>
<comment type="subcellular location">
    <subcellularLocation>
        <location evidence="1">Membrane</location>
        <topology evidence="1">Multi-pass membrane protein</topology>
    </subcellularLocation>
</comment>
<proteinExistence type="inferred from homology"/>
<dbReference type="AlphaFoldDB" id="A0A5P9K1K7"/>
<feature type="transmembrane region" description="Helical" evidence="6">
    <location>
        <begin position="12"/>
        <end position="35"/>
    </location>
</feature>
<evidence type="ECO:0000313" key="9">
    <source>
        <dbReference type="Proteomes" id="UP000325614"/>
    </source>
</evidence>
<evidence type="ECO:0000259" key="7">
    <source>
        <dbReference type="Pfam" id="PF00892"/>
    </source>
</evidence>
<feature type="transmembrane region" description="Helical" evidence="6">
    <location>
        <begin position="247"/>
        <end position="269"/>
    </location>
</feature>
<dbReference type="PANTHER" id="PTHR32322:SF2">
    <property type="entry name" value="EAMA DOMAIN-CONTAINING PROTEIN"/>
    <property type="match status" value="1"/>
</dbReference>
<feature type="transmembrane region" description="Helical" evidence="6">
    <location>
        <begin position="101"/>
        <end position="120"/>
    </location>
</feature>
<evidence type="ECO:0000256" key="4">
    <source>
        <dbReference type="ARBA" id="ARBA00022989"/>
    </source>
</evidence>
<dbReference type="GO" id="GO:0016020">
    <property type="term" value="C:membrane"/>
    <property type="evidence" value="ECO:0007669"/>
    <property type="project" value="UniProtKB-SubCell"/>
</dbReference>
<evidence type="ECO:0000256" key="6">
    <source>
        <dbReference type="SAM" id="Phobius"/>
    </source>
</evidence>
<evidence type="ECO:0000256" key="3">
    <source>
        <dbReference type="ARBA" id="ARBA00022692"/>
    </source>
</evidence>
<evidence type="ECO:0000256" key="1">
    <source>
        <dbReference type="ARBA" id="ARBA00004141"/>
    </source>
</evidence>
<evidence type="ECO:0000313" key="8">
    <source>
        <dbReference type="EMBL" id="QFU17826.1"/>
    </source>
</evidence>
<comment type="similarity">
    <text evidence="2">Belongs to the EamA transporter family.</text>
</comment>
<feature type="transmembrane region" description="Helical" evidence="6">
    <location>
        <begin position="157"/>
        <end position="176"/>
    </location>
</feature>
<feature type="transmembrane region" description="Helical" evidence="6">
    <location>
        <begin position="41"/>
        <end position="64"/>
    </location>
</feature>
<keyword evidence="5 6" id="KW-0472">Membrane</keyword>
<feature type="transmembrane region" description="Helical" evidence="6">
    <location>
        <begin position="76"/>
        <end position="95"/>
    </location>
</feature>
<dbReference type="Proteomes" id="UP000325614">
    <property type="component" value="Chromosome"/>
</dbReference>
<dbReference type="Pfam" id="PF00892">
    <property type="entry name" value="EamA"/>
    <property type="match status" value="2"/>
</dbReference>
<sequence>MSSDAQPSEPLLARLAPPLFVVIWATGFIVARLVAPYAEPLTFLLARYLLALLVLGIVVAVARAPWPRTGREWRNGLVAGILLHGFYLGGVFWSVKKGLPAGIMALIAGLQPLATAILSRPLLGERVSPRRWAGIAVGFLGAALVILPKLGDAQMPPAALAAGIFAMASITCGTIWQKRTAGEADLRVNAAIQYMGAALVTVPMVLLTEEGRMEPALPLLAGLAWAVLGLSIGAIGLLLYLIRRGAVVGVAALLYLVPPVAALMAYALFGETLNPVQVVGMAFAALGVAVASGGQTRGSPGGPR</sequence>
<keyword evidence="4 6" id="KW-1133">Transmembrane helix</keyword>
<feature type="transmembrane region" description="Helical" evidence="6">
    <location>
        <begin position="275"/>
        <end position="294"/>
    </location>
</feature>
<feature type="transmembrane region" description="Helical" evidence="6">
    <location>
        <begin position="132"/>
        <end position="151"/>
    </location>
</feature>
<keyword evidence="3 6" id="KW-0812">Transmembrane</keyword>
<gene>
    <name evidence="8" type="ORF">GDR74_17255</name>
</gene>
<dbReference type="InterPro" id="IPR000620">
    <property type="entry name" value="EamA_dom"/>
</dbReference>
<feature type="domain" description="EamA" evidence="7">
    <location>
        <begin position="161"/>
        <end position="292"/>
    </location>
</feature>